<dbReference type="InterPro" id="IPR052833">
    <property type="entry name" value="Telomeric_DNA-bd_trans-reg"/>
</dbReference>
<dbReference type="OrthoDB" id="3366990at2759"/>
<dbReference type="Proteomes" id="UP000016924">
    <property type="component" value="Unassembled WGS sequence"/>
</dbReference>
<dbReference type="GO" id="GO:0042803">
    <property type="term" value="F:protein homodimerization activity"/>
    <property type="evidence" value="ECO:0007669"/>
    <property type="project" value="InterPro"/>
</dbReference>
<dbReference type="eggNOG" id="ENOG502QRT9">
    <property type="taxonomic scope" value="Eukaryota"/>
</dbReference>
<dbReference type="HOGENOM" id="CLU_1137931_0_0_1"/>
<evidence type="ECO:0000259" key="3">
    <source>
        <dbReference type="Pfam" id="PF08558"/>
    </source>
</evidence>
<dbReference type="GO" id="GO:0003691">
    <property type="term" value="F:double-stranded telomeric DNA binding"/>
    <property type="evidence" value="ECO:0007669"/>
    <property type="project" value="TreeGrafter"/>
</dbReference>
<evidence type="ECO:0000256" key="2">
    <source>
        <dbReference type="ARBA" id="ARBA00023242"/>
    </source>
</evidence>
<dbReference type="PANTHER" id="PTHR47807:SF1">
    <property type="entry name" value="PROTEIN TBF1"/>
    <property type="match status" value="1"/>
</dbReference>
<dbReference type="STRING" id="1168221.R7YHC9"/>
<dbReference type="InterPro" id="IPR013867">
    <property type="entry name" value="Telomere_rpt-bd_fac_dimer_dom"/>
</dbReference>
<keyword evidence="1" id="KW-0238">DNA-binding</keyword>
<name>R7YHC9_CONA1</name>
<dbReference type="AlphaFoldDB" id="R7YHC9"/>
<reference evidence="5" key="1">
    <citation type="submission" date="2012-06" db="EMBL/GenBank/DDBJ databases">
        <title>The genome sequence of Coniosporium apollinis CBS 100218.</title>
        <authorList>
            <consortium name="The Broad Institute Genome Sequencing Platform"/>
            <person name="Cuomo C."/>
            <person name="Gorbushina A."/>
            <person name="Noack S."/>
            <person name="Walker B."/>
            <person name="Young S.K."/>
            <person name="Zeng Q."/>
            <person name="Gargeya S."/>
            <person name="Fitzgerald M."/>
            <person name="Haas B."/>
            <person name="Abouelleil A."/>
            <person name="Alvarado L."/>
            <person name="Arachchi H.M."/>
            <person name="Berlin A.M."/>
            <person name="Chapman S.B."/>
            <person name="Goldberg J."/>
            <person name="Griggs A."/>
            <person name="Gujja S."/>
            <person name="Hansen M."/>
            <person name="Howarth C."/>
            <person name="Imamovic A."/>
            <person name="Larimer J."/>
            <person name="McCowan C."/>
            <person name="Montmayeur A."/>
            <person name="Murphy C."/>
            <person name="Neiman D."/>
            <person name="Pearson M."/>
            <person name="Priest M."/>
            <person name="Roberts A."/>
            <person name="Saif S."/>
            <person name="Shea T."/>
            <person name="Sisk P."/>
            <person name="Sykes S."/>
            <person name="Wortman J."/>
            <person name="Nusbaum C."/>
            <person name="Birren B."/>
        </authorList>
    </citation>
    <scope>NUCLEOTIDE SEQUENCE [LARGE SCALE GENOMIC DNA]</scope>
    <source>
        <strain evidence="5">CBS 100218</strain>
    </source>
</reference>
<dbReference type="EMBL" id="JH767555">
    <property type="protein sequence ID" value="EON61312.1"/>
    <property type="molecule type" value="Genomic_DNA"/>
</dbReference>
<sequence>MATSSPAEMIACMTNPRNNEHGTLKSLFEHTKKAFTRDDMMINPNALPPEQPASYDILRRANIVTFLVSIFDSRGPDFVLLNRLFLETFVPLGSRLYKWQGALFLELKTQAYISSMLSGSSNRQDVIDEFFPGNLELCLLMRRPASNQQISPSEQDFLKRVQTRRSYLLSEPDTPGAVTRLLKKYEWKDFLKEIINCAGRYVESSTPSAQTVSKRRPTGQCILQDEVPLHLFMLAKSIGATGFL</sequence>
<keyword evidence="2" id="KW-0539">Nucleus</keyword>
<dbReference type="Pfam" id="PF08558">
    <property type="entry name" value="TRF"/>
    <property type="match status" value="1"/>
</dbReference>
<dbReference type="GeneID" id="19897836"/>
<dbReference type="RefSeq" id="XP_007776629.1">
    <property type="nucleotide sequence ID" value="XM_007778439.1"/>
</dbReference>
<evidence type="ECO:0000256" key="1">
    <source>
        <dbReference type="ARBA" id="ARBA00023125"/>
    </source>
</evidence>
<evidence type="ECO:0000313" key="5">
    <source>
        <dbReference type="Proteomes" id="UP000016924"/>
    </source>
</evidence>
<protein>
    <recommendedName>
        <fullName evidence="3">Telomere repeat-binding factor dimerisation domain-containing protein</fullName>
    </recommendedName>
</protein>
<keyword evidence="5" id="KW-1185">Reference proteome</keyword>
<dbReference type="GO" id="GO:0010833">
    <property type="term" value="P:telomere maintenance via telomere lengthening"/>
    <property type="evidence" value="ECO:0007669"/>
    <property type="project" value="TreeGrafter"/>
</dbReference>
<organism evidence="4 5">
    <name type="scientific">Coniosporium apollinis (strain CBS 100218)</name>
    <name type="common">Rock-inhabiting black yeast</name>
    <dbReference type="NCBI Taxonomy" id="1168221"/>
    <lineage>
        <taxon>Eukaryota</taxon>
        <taxon>Fungi</taxon>
        <taxon>Dikarya</taxon>
        <taxon>Ascomycota</taxon>
        <taxon>Pezizomycotina</taxon>
        <taxon>Dothideomycetes</taxon>
        <taxon>Dothideomycetes incertae sedis</taxon>
        <taxon>Coniosporium</taxon>
    </lineage>
</organism>
<evidence type="ECO:0000313" key="4">
    <source>
        <dbReference type="EMBL" id="EON61312.1"/>
    </source>
</evidence>
<gene>
    <name evidence="4" type="ORF">W97_00525</name>
</gene>
<feature type="domain" description="Telomere repeat-binding factor dimerisation" evidence="3">
    <location>
        <begin position="7"/>
        <end position="196"/>
    </location>
</feature>
<accession>R7YHC9</accession>
<dbReference type="PANTHER" id="PTHR47807">
    <property type="entry name" value="PROTEIN TBF1"/>
    <property type="match status" value="1"/>
</dbReference>
<proteinExistence type="predicted"/>